<feature type="compositionally biased region" description="Acidic residues" evidence="5">
    <location>
        <begin position="72"/>
        <end position="83"/>
    </location>
</feature>
<feature type="compositionally biased region" description="Polar residues" evidence="5">
    <location>
        <begin position="541"/>
        <end position="559"/>
    </location>
</feature>
<evidence type="ECO:0000313" key="7">
    <source>
        <dbReference type="EMBL" id="SGZ46259.1"/>
    </source>
</evidence>
<dbReference type="InterPro" id="IPR000306">
    <property type="entry name" value="Znf_FYVE"/>
</dbReference>
<dbReference type="InterPro" id="IPR013083">
    <property type="entry name" value="Znf_RING/FYVE/PHD"/>
</dbReference>
<dbReference type="CDD" id="cd15760">
    <property type="entry name" value="FYVE_scVPS27p_like"/>
    <property type="match status" value="1"/>
</dbReference>
<feature type="compositionally biased region" description="Polar residues" evidence="5">
    <location>
        <begin position="33"/>
        <end position="53"/>
    </location>
</feature>
<dbReference type="SUPFAM" id="SSF57903">
    <property type="entry name" value="FYVE/PHD zinc finger"/>
    <property type="match status" value="1"/>
</dbReference>
<name>A0A1L0CSG0_9ASCO</name>
<evidence type="ECO:0000256" key="4">
    <source>
        <dbReference type="PROSITE-ProRule" id="PRU00091"/>
    </source>
</evidence>
<evidence type="ECO:0000313" key="8">
    <source>
        <dbReference type="Proteomes" id="UP000182334"/>
    </source>
</evidence>
<keyword evidence="1" id="KW-0479">Metal-binding</keyword>
<keyword evidence="3" id="KW-0862">Zinc</keyword>
<feature type="region of interest" description="Disordered" evidence="5">
    <location>
        <begin position="307"/>
        <end position="339"/>
    </location>
</feature>
<protein>
    <submittedName>
        <fullName evidence="7">CIC11C00000003805</fullName>
    </submittedName>
</protein>
<proteinExistence type="predicted"/>
<dbReference type="STRING" id="45354.A0A1L0CSG0"/>
<evidence type="ECO:0000259" key="6">
    <source>
        <dbReference type="PROSITE" id="PS50178"/>
    </source>
</evidence>
<gene>
    <name evidence="7" type="ORF">SAMEA4029010_CIC11G00000003805</name>
</gene>
<dbReference type="PANTHER" id="PTHR23164:SF30">
    <property type="entry name" value="EARLY ENDOSOME ANTIGEN 1"/>
    <property type="match status" value="1"/>
</dbReference>
<feature type="region of interest" description="Disordered" evidence="5">
    <location>
        <begin position="192"/>
        <end position="222"/>
    </location>
</feature>
<dbReference type="Gene3D" id="3.30.40.10">
    <property type="entry name" value="Zinc/RING finger domain, C3HC4 (zinc finger)"/>
    <property type="match status" value="1"/>
</dbReference>
<dbReference type="OrthoDB" id="10018316at2759"/>
<dbReference type="InterPro" id="IPR017455">
    <property type="entry name" value="Znf_FYVE-rel"/>
</dbReference>
<evidence type="ECO:0000256" key="5">
    <source>
        <dbReference type="SAM" id="MobiDB-lite"/>
    </source>
</evidence>
<accession>A0A1L0CSG0</accession>
<evidence type="ECO:0000256" key="3">
    <source>
        <dbReference type="ARBA" id="ARBA00022833"/>
    </source>
</evidence>
<dbReference type="GO" id="GO:0008270">
    <property type="term" value="F:zinc ion binding"/>
    <property type="evidence" value="ECO:0007669"/>
    <property type="project" value="UniProtKB-KW"/>
</dbReference>
<feature type="compositionally biased region" description="Basic and acidic residues" evidence="5">
    <location>
        <begin position="307"/>
        <end position="316"/>
    </location>
</feature>
<dbReference type="GO" id="GO:0032266">
    <property type="term" value="F:phosphatidylinositol-3-phosphate binding"/>
    <property type="evidence" value="ECO:0007669"/>
    <property type="project" value="UniProtKB-ARBA"/>
</dbReference>
<evidence type="ECO:0000256" key="1">
    <source>
        <dbReference type="ARBA" id="ARBA00022723"/>
    </source>
</evidence>
<sequence length="761" mass="84337">MLPPEESVAASPSGYAQQARGSILRASAVGDLGTQQDSQRRSSPISPEALNQDNVDRTGLDSVPNANSDNNDGVETEITDIDAQELSPRASSPTDDEKLESSTDLQFKKKDFRKSRAQLFQLVLLTASLKSLKQQSIQGNPPQLLRNHSSVSNIGTANSKNFQLFIQAPVLSSVTNLRLADEVEIGQQLPFDHRTEPGSMFPDLAKISNTDDVSPQNEDDDEDDIYKEETTLQQQRLTINALKKLSLSLAPIIRLDEDDIDLQPRQLTTKLLNGSVVPDLRMKLKPYQPAQVDLSSFSSLTRQSKFLEGDRAKQEQGHSQAPTWADAQRQHQTQTALRAPLSQGLSVSTNHLLHGKSSALTQSQGLTQPNSALENGLSLLNQNKMNAVRSNQNFNLNSNLNSSLNSHPNANQNAKLDSISKMEDNMQDRGRWDKQDPRSTQVQVQNITKGPAVSINGFKPFGNIEHTIGGRNTPGYPVVPPHNMNIRNRKVSLQHEPQPPTAKHPLPDKKLQQIKGFRSPGYVPAVLRRTAGDDRDVVGPISSNGLDPEQTENVSSLPNTALPAKDTGSSADSVRSFDLAYSSESIQPGLLKTGPYTLNKRQYEHILKAAPTRKHWLKDESVAECGLSTCHKHFNFFERRHHCRKCGGIFCKDHTSHYLYINHLAQFTTGGRGTLSRVCDNCIEEYNEFMKTEFGVGYQTPRSRQSPPSNSETNDYRKEIFKPKTKATAQPVLLPISPVTKLDMNEQLVGSVPANWSWLSF</sequence>
<dbReference type="PANTHER" id="PTHR23164">
    <property type="entry name" value="EARLY ENDOSOME ANTIGEN 1"/>
    <property type="match status" value="1"/>
</dbReference>
<reference evidence="7 8" key="1">
    <citation type="submission" date="2016-10" db="EMBL/GenBank/DDBJ databases">
        <authorList>
            <person name="de Groot N.N."/>
        </authorList>
    </citation>
    <scope>NUCLEOTIDE SEQUENCE [LARGE SCALE GENOMIC DNA]</scope>
    <source>
        <strain evidence="7 8">CBS 141442</strain>
    </source>
</reference>
<dbReference type="Proteomes" id="UP000182334">
    <property type="component" value="Chromosome I"/>
</dbReference>
<evidence type="ECO:0000256" key="2">
    <source>
        <dbReference type="ARBA" id="ARBA00022771"/>
    </source>
</evidence>
<dbReference type="SMART" id="SM00064">
    <property type="entry name" value="FYVE"/>
    <property type="match status" value="1"/>
</dbReference>
<dbReference type="EMBL" id="LT635756">
    <property type="protein sequence ID" value="SGZ46259.1"/>
    <property type="molecule type" value="Genomic_DNA"/>
</dbReference>
<dbReference type="Pfam" id="PF01363">
    <property type="entry name" value="FYVE"/>
    <property type="match status" value="1"/>
</dbReference>
<dbReference type="PROSITE" id="PS50178">
    <property type="entry name" value="ZF_FYVE"/>
    <property type="match status" value="1"/>
</dbReference>
<keyword evidence="2 4" id="KW-0863">Zinc-finger</keyword>
<feature type="region of interest" description="Disordered" evidence="5">
    <location>
        <begin position="1"/>
        <end position="103"/>
    </location>
</feature>
<dbReference type="AlphaFoldDB" id="A0A1L0CSG0"/>
<feature type="domain" description="FYVE-type" evidence="6">
    <location>
        <begin position="630"/>
        <end position="687"/>
    </location>
</feature>
<dbReference type="InterPro" id="IPR011011">
    <property type="entry name" value="Znf_FYVE_PHD"/>
</dbReference>
<organism evidence="7 8">
    <name type="scientific">Sungouiella intermedia</name>
    <dbReference type="NCBI Taxonomy" id="45354"/>
    <lineage>
        <taxon>Eukaryota</taxon>
        <taxon>Fungi</taxon>
        <taxon>Dikarya</taxon>
        <taxon>Ascomycota</taxon>
        <taxon>Saccharomycotina</taxon>
        <taxon>Pichiomycetes</taxon>
        <taxon>Metschnikowiaceae</taxon>
        <taxon>Sungouiella</taxon>
    </lineage>
</organism>
<keyword evidence="8" id="KW-1185">Reference proteome</keyword>
<feature type="region of interest" description="Disordered" evidence="5">
    <location>
        <begin position="534"/>
        <end position="569"/>
    </location>
</feature>